<dbReference type="OrthoDB" id="615715at2"/>
<proteinExistence type="predicted"/>
<dbReference type="AlphaFoldDB" id="A0A4R6ICH1"/>
<protein>
    <submittedName>
        <fullName evidence="1">Uncharacterized protein</fullName>
    </submittedName>
</protein>
<organism evidence="1 2">
    <name type="scientific">Pedobacter duraquae</name>
    <dbReference type="NCBI Taxonomy" id="425511"/>
    <lineage>
        <taxon>Bacteria</taxon>
        <taxon>Pseudomonadati</taxon>
        <taxon>Bacteroidota</taxon>
        <taxon>Sphingobacteriia</taxon>
        <taxon>Sphingobacteriales</taxon>
        <taxon>Sphingobacteriaceae</taxon>
        <taxon>Pedobacter</taxon>
    </lineage>
</organism>
<sequence length="376" mass="41392">MIKKSLLLLICIFGFLGLKAQKIKTDVLVTGRENWAAALQSASSAVKTIFLYSPGNFPVGQLDVNLPSGIAAELLKKTKGTATTAQTDYIIEKWLDSTKNLSLIQVQEPFMLLSSGSGWKVRLADGRDLRAKVAVSSTPSLNQPLPIDYTAMEYRTSLGSGIYYSGKKTTATFFTLRDFLSPEKENAVYVPFTEIQAAQAAGAIAAYAAFFKTKTSLSNVKRIQGELLGFKMALVPLTDVSPSDSTWRAVQNLTLMGVLKPVVQDGNLFFKPRQPVQIEEVKQPLKDLFYKAQIWFDDNGAGTMTLAKTIALVCYVGNKSEDAVRMVLEKRWDIDFKLEGPLDYTKPISRTAFSILVNAYLKPADVGTDKSGRITR</sequence>
<gene>
    <name evidence="1" type="ORF">CLV32_4437</name>
</gene>
<reference evidence="1 2" key="1">
    <citation type="submission" date="2019-03" db="EMBL/GenBank/DDBJ databases">
        <title>Genomic Encyclopedia of Archaeal and Bacterial Type Strains, Phase II (KMG-II): from individual species to whole genera.</title>
        <authorList>
            <person name="Goeker M."/>
        </authorList>
    </citation>
    <scope>NUCLEOTIDE SEQUENCE [LARGE SCALE GENOMIC DNA]</scope>
    <source>
        <strain evidence="1 2">DSM 19034</strain>
    </source>
</reference>
<keyword evidence="2" id="KW-1185">Reference proteome</keyword>
<dbReference type="EMBL" id="SNWM01000007">
    <property type="protein sequence ID" value="TDO19198.1"/>
    <property type="molecule type" value="Genomic_DNA"/>
</dbReference>
<accession>A0A4R6ICH1</accession>
<dbReference type="RefSeq" id="WP_133559041.1">
    <property type="nucleotide sequence ID" value="NZ_SNWM01000007.1"/>
</dbReference>
<name>A0A4R6ICH1_9SPHI</name>
<evidence type="ECO:0000313" key="1">
    <source>
        <dbReference type="EMBL" id="TDO19198.1"/>
    </source>
</evidence>
<dbReference type="Proteomes" id="UP000295499">
    <property type="component" value="Unassembled WGS sequence"/>
</dbReference>
<comment type="caution">
    <text evidence="1">The sequence shown here is derived from an EMBL/GenBank/DDBJ whole genome shotgun (WGS) entry which is preliminary data.</text>
</comment>
<evidence type="ECO:0000313" key="2">
    <source>
        <dbReference type="Proteomes" id="UP000295499"/>
    </source>
</evidence>